<evidence type="ECO:0000313" key="3">
    <source>
        <dbReference type="EMBL" id="SHK29417.1"/>
    </source>
</evidence>
<dbReference type="InterPro" id="IPR027417">
    <property type="entry name" value="P-loop_NTPase"/>
</dbReference>
<dbReference type="PRINTS" id="PR00449">
    <property type="entry name" value="RASTRNSFRMNG"/>
</dbReference>
<dbReference type="SUPFAM" id="SSF52540">
    <property type="entry name" value="P-loop containing nucleoside triphosphate hydrolases"/>
    <property type="match status" value="1"/>
</dbReference>
<dbReference type="Gene3D" id="3.40.50.300">
    <property type="entry name" value="P-loop containing nucleotide triphosphate hydrolases"/>
    <property type="match status" value="1"/>
</dbReference>
<dbReference type="Pfam" id="PF00025">
    <property type="entry name" value="Arf"/>
    <property type="match status" value="1"/>
</dbReference>
<dbReference type="PANTHER" id="PTHR42708:SF1">
    <property type="entry name" value="GLIDING MOTILITY PROTEIN MGLA"/>
    <property type="match status" value="1"/>
</dbReference>
<name>A0A1M6RAQ4_9AQUI</name>
<dbReference type="AlphaFoldDB" id="A0A1M6RAQ4"/>
<dbReference type="GO" id="GO:0003924">
    <property type="term" value="F:GTPase activity"/>
    <property type="evidence" value="ECO:0007669"/>
    <property type="project" value="InterPro"/>
</dbReference>
<sequence>MIVDIEKKIVKAKIVYYGPPQSGKTTNLEKLSEILGLNLLKIDTSGDRTLVFDFATRREVVNGITVSFALYTVPGQEIYKDIRLTVLRGVDALVFVADAQKERLRDNLYFYDLLKEDLRKVGKSIENLPIVLQYNKMDLPNSMNYESLEEALNKCRYTSVCASAIRGEGVQETLDLLINQYLMKIGVITV</sequence>
<protein>
    <recommendedName>
        <fullName evidence="5">Mutual gliding-motility protein MglA</fullName>
    </recommendedName>
</protein>
<proteinExistence type="predicted"/>
<gene>
    <name evidence="3" type="ORF">SAMN05444391_0569</name>
</gene>
<dbReference type="PANTHER" id="PTHR42708">
    <property type="entry name" value="ATP/GTP-BINDING PROTEIN-RELATED"/>
    <property type="match status" value="1"/>
</dbReference>
<dbReference type="GO" id="GO:0005525">
    <property type="term" value="F:GTP binding"/>
    <property type="evidence" value="ECO:0007669"/>
    <property type="project" value="UniProtKB-KW"/>
</dbReference>
<evidence type="ECO:0008006" key="5">
    <source>
        <dbReference type="Google" id="ProtNLM"/>
    </source>
</evidence>
<evidence type="ECO:0000256" key="1">
    <source>
        <dbReference type="ARBA" id="ARBA00022741"/>
    </source>
</evidence>
<organism evidence="3 4">
    <name type="scientific">Thermocrinis minervae</name>
    <dbReference type="NCBI Taxonomy" id="381751"/>
    <lineage>
        <taxon>Bacteria</taxon>
        <taxon>Pseudomonadati</taxon>
        <taxon>Aquificota</taxon>
        <taxon>Aquificia</taxon>
        <taxon>Aquificales</taxon>
        <taxon>Aquificaceae</taxon>
        <taxon>Thermocrinis</taxon>
    </lineage>
</organism>
<dbReference type="Proteomes" id="UP000189810">
    <property type="component" value="Chromosome I"/>
</dbReference>
<dbReference type="OrthoDB" id="9779858at2"/>
<evidence type="ECO:0000256" key="2">
    <source>
        <dbReference type="ARBA" id="ARBA00023134"/>
    </source>
</evidence>
<dbReference type="EMBL" id="LT670846">
    <property type="protein sequence ID" value="SHK29417.1"/>
    <property type="molecule type" value="Genomic_DNA"/>
</dbReference>
<reference evidence="3 4" key="1">
    <citation type="submission" date="2016-11" db="EMBL/GenBank/DDBJ databases">
        <authorList>
            <person name="Jaros S."/>
            <person name="Januszkiewicz K."/>
            <person name="Wedrychowicz H."/>
        </authorList>
    </citation>
    <scope>NUCLEOTIDE SEQUENCE [LARGE SCALE GENOMIC DNA]</scope>
    <source>
        <strain evidence="3 4">DSM 19557</strain>
    </source>
</reference>
<dbReference type="RefSeq" id="WP_079653731.1">
    <property type="nucleotide sequence ID" value="NZ_LT670846.1"/>
</dbReference>
<keyword evidence="2" id="KW-0342">GTP-binding</keyword>
<evidence type="ECO:0000313" key="4">
    <source>
        <dbReference type="Proteomes" id="UP000189810"/>
    </source>
</evidence>
<dbReference type="STRING" id="381751.SAMN05444391_0569"/>
<dbReference type="InterPro" id="IPR052705">
    <property type="entry name" value="Gliding_Motility_GTPase"/>
</dbReference>
<dbReference type="InterPro" id="IPR006689">
    <property type="entry name" value="Small_GTPase_ARF/SAR"/>
</dbReference>
<accession>A0A1M6RAQ4</accession>
<keyword evidence="1" id="KW-0547">Nucleotide-binding</keyword>
<dbReference type="NCBIfam" id="TIGR00231">
    <property type="entry name" value="small_GTP"/>
    <property type="match status" value="1"/>
</dbReference>
<dbReference type="CDD" id="cd00882">
    <property type="entry name" value="Ras_like_GTPase"/>
    <property type="match status" value="1"/>
</dbReference>
<keyword evidence="4" id="KW-1185">Reference proteome</keyword>
<dbReference type="InterPro" id="IPR005225">
    <property type="entry name" value="Small_GTP-bd"/>
</dbReference>